<proteinExistence type="predicted"/>
<organism evidence="2 3">
    <name type="scientific">Nephila pilipes</name>
    <name type="common">Giant wood spider</name>
    <name type="synonym">Nephila maculata</name>
    <dbReference type="NCBI Taxonomy" id="299642"/>
    <lineage>
        <taxon>Eukaryota</taxon>
        <taxon>Metazoa</taxon>
        <taxon>Ecdysozoa</taxon>
        <taxon>Arthropoda</taxon>
        <taxon>Chelicerata</taxon>
        <taxon>Arachnida</taxon>
        <taxon>Araneae</taxon>
        <taxon>Araneomorphae</taxon>
        <taxon>Entelegynae</taxon>
        <taxon>Araneoidea</taxon>
        <taxon>Nephilidae</taxon>
        <taxon>Nephila</taxon>
    </lineage>
</organism>
<reference evidence="2" key="1">
    <citation type="submission" date="2020-08" db="EMBL/GenBank/DDBJ databases">
        <title>Multicomponent nature underlies the extraordinary mechanical properties of spider dragline silk.</title>
        <authorList>
            <person name="Kono N."/>
            <person name="Nakamura H."/>
            <person name="Mori M."/>
            <person name="Yoshida Y."/>
            <person name="Ohtoshi R."/>
            <person name="Malay A.D."/>
            <person name="Moran D.A.P."/>
            <person name="Tomita M."/>
            <person name="Numata K."/>
            <person name="Arakawa K."/>
        </authorList>
    </citation>
    <scope>NUCLEOTIDE SEQUENCE</scope>
</reference>
<evidence type="ECO:0000313" key="3">
    <source>
        <dbReference type="Proteomes" id="UP000887013"/>
    </source>
</evidence>
<name>A0A8X6PE47_NEPPI</name>
<protein>
    <submittedName>
        <fullName evidence="2">Uncharacterized protein</fullName>
    </submittedName>
</protein>
<sequence>MSLVISVNISCHVTMMTKLFSQRAMFLQHVSDVFCQAMQKSIGWDFKPIGCKPVAQSDTGHAITLSSSILEQPIINTMAYYWPGCSLSMVSSIAVVIPVSFAAFITASGYVRGNHAVRNPGWRQYISHFKMVAGSM</sequence>
<feature type="transmembrane region" description="Helical" evidence="1">
    <location>
        <begin position="80"/>
        <end position="105"/>
    </location>
</feature>
<dbReference type="Proteomes" id="UP000887013">
    <property type="component" value="Unassembled WGS sequence"/>
</dbReference>
<dbReference type="AlphaFoldDB" id="A0A8X6PE47"/>
<keyword evidence="1" id="KW-0812">Transmembrane</keyword>
<evidence type="ECO:0000313" key="2">
    <source>
        <dbReference type="EMBL" id="GFT65455.1"/>
    </source>
</evidence>
<dbReference type="EMBL" id="BMAW01115257">
    <property type="protein sequence ID" value="GFT65455.1"/>
    <property type="molecule type" value="Genomic_DNA"/>
</dbReference>
<accession>A0A8X6PE47</accession>
<comment type="caution">
    <text evidence="2">The sequence shown here is derived from an EMBL/GenBank/DDBJ whole genome shotgun (WGS) entry which is preliminary data.</text>
</comment>
<gene>
    <name evidence="2" type="ORF">NPIL_52391</name>
</gene>
<keyword evidence="1" id="KW-1133">Transmembrane helix</keyword>
<evidence type="ECO:0000256" key="1">
    <source>
        <dbReference type="SAM" id="Phobius"/>
    </source>
</evidence>
<keyword evidence="1" id="KW-0472">Membrane</keyword>
<keyword evidence="3" id="KW-1185">Reference proteome</keyword>